<keyword evidence="1" id="KW-0378">Hydrolase</keyword>
<keyword evidence="1" id="KW-0255">Endonuclease</keyword>
<organism evidence="1 2">
    <name type="scientific">Cuniculiplasma divulgatum</name>
    <dbReference type="NCBI Taxonomy" id="1673428"/>
    <lineage>
        <taxon>Archaea</taxon>
        <taxon>Methanobacteriati</taxon>
        <taxon>Thermoplasmatota</taxon>
        <taxon>Thermoplasmata</taxon>
        <taxon>Thermoplasmatales</taxon>
        <taxon>Cuniculiplasmataceae</taxon>
        <taxon>Cuniculiplasma</taxon>
    </lineage>
</organism>
<accession>A0A1R4A651</accession>
<keyword evidence="2" id="KW-1185">Reference proteome</keyword>
<gene>
    <name evidence="1" type="ORF">CPM_0558</name>
</gene>
<name>A0A1R4A651_9ARCH</name>
<proteinExistence type="predicted"/>
<protein>
    <submittedName>
        <fullName evidence="1">Mva1269I/BsmI-group type IIS restriction endonuclease</fullName>
    </submittedName>
</protein>
<reference evidence="2" key="1">
    <citation type="submission" date="2016-06" db="EMBL/GenBank/DDBJ databases">
        <authorList>
            <person name="Toshchakov V.S."/>
        </authorList>
    </citation>
    <scope>NUCLEOTIDE SEQUENCE [LARGE SCALE GENOMIC DNA]</scope>
    <source>
        <strain>PM4 (JCM 30641</strain>
        <strain evidence="2">\VKM B-2940)</strain>
    </source>
</reference>
<sequence>METKNLWILTEERPKREVIAKILYKFSKDHQISCFIDTIRILPILNEDRRFSFMYEIVGFHCNRVNKVFLRIVSGYSSFVDFLVFYQDDQPLETDSPIYAIEETKTDDAESRNTGVYQRASKFVYVNYFYPSIRKVMLYNLRITQKEFPTGTYVFGTRCLLTIGVEILGKDLPSGTFSPFRSVDELIEMKSSMRKAPTGNIPISIMKNVDEIRISGRLYKSGGLAHDPNIGALTLICATLRTLGWEKDIIITSHGLEQTHLKHDNKFVRIANILNIKLEGLKVPVSLKDWDYWKYENEGEKLGTIFIHLIVENFTNGGTIFENHAGSEKGYFITNKGEPIPLQKYVDREAYKKGDKDSIVSIPDLILIDFNRSEIINVEGKKYEFRIKAIEELKNFTPIEDLYIKKYYSDYRIIRSVVLYGGTATKVIEIEVGFLLNKYGDLLLGIRAPDLFKDAIKGLLDFWFNVN</sequence>
<dbReference type="STRING" id="1673428.CPM_0558"/>
<dbReference type="EMBL" id="LT719092">
    <property type="protein sequence ID" value="SJK84434.1"/>
    <property type="molecule type" value="Genomic_DNA"/>
</dbReference>
<dbReference type="OrthoDB" id="383144at2157"/>
<dbReference type="Proteomes" id="UP000187822">
    <property type="component" value="Chromosome I"/>
</dbReference>
<dbReference type="AlphaFoldDB" id="A0A1R4A651"/>
<dbReference type="GeneID" id="30927187"/>
<evidence type="ECO:0000313" key="2">
    <source>
        <dbReference type="Proteomes" id="UP000187822"/>
    </source>
</evidence>
<keyword evidence="1" id="KW-0540">Nuclease</keyword>
<evidence type="ECO:0000313" key="1">
    <source>
        <dbReference type="EMBL" id="SJK84434.1"/>
    </source>
</evidence>
<dbReference type="KEGG" id="cdiv:CPM_0558"/>
<dbReference type="RefSeq" id="WP_077075996.1">
    <property type="nucleotide sequence ID" value="NZ_LT719092.1"/>
</dbReference>
<dbReference type="REBASE" id="183327">
    <property type="entry name" value="CdiPM4ORF559P"/>
</dbReference>
<dbReference type="GO" id="GO:0004519">
    <property type="term" value="F:endonuclease activity"/>
    <property type="evidence" value="ECO:0007669"/>
    <property type="project" value="UniProtKB-KW"/>
</dbReference>